<evidence type="ECO:0000259" key="1">
    <source>
        <dbReference type="Pfam" id="PF18634"/>
    </source>
</evidence>
<reference evidence="2" key="1">
    <citation type="submission" date="2024-01" db="EMBL/GenBank/DDBJ databases">
        <authorList>
            <person name="Webb A."/>
        </authorList>
    </citation>
    <scope>NUCLEOTIDE SEQUENCE</scope>
    <source>
        <strain evidence="2">Pm1</strain>
    </source>
</reference>
<protein>
    <recommendedName>
        <fullName evidence="1">RXLR phytopathogen effector protein WY-domain domain-containing protein</fullName>
    </recommendedName>
</protein>
<proteinExistence type="predicted"/>
<evidence type="ECO:0000313" key="3">
    <source>
        <dbReference type="Proteomes" id="UP001162060"/>
    </source>
</evidence>
<feature type="domain" description="RXLR phytopathogen effector protein WY-domain" evidence="1">
    <location>
        <begin position="330"/>
        <end position="370"/>
    </location>
</feature>
<name>A0AAV1TCL0_9STRA</name>
<accession>A0AAV1TCL0</accession>
<dbReference type="Proteomes" id="UP001162060">
    <property type="component" value="Unassembled WGS sequence"/>
</dbReference>
<organism evidence="2 3">
    <name type="scientific">Peronospora matthiolae</name>
    <dbReference type="NCBI Taxonomy" id="2874970"/>
    <lineage>
        <taxon>Eukaryota</taxon>
        <taxon>Sar</taxon>
        <taxon>Stramenopiles</taxon>
        <taxon>Oomycota</taxon>
        <taxon>Peronosporomycetes</taxon>
        <taxon>Peronosporales</taxon>
        <taxon>Peronosporaceae</taxon>
        <taxon>Peronospora</taxon>
    </lineage>
</organism>
<dbReference type="Pfam" id="PF18634">
    <property type="entry name" value="RXLR_WY"/>
    <property type="match status" value="1"/>
</dbReference>
<evidence type="ECO:0000313" key="2">
    <source>
        <dbReference type="EMBL" id="CAK7916461.1"/>
    </source>
</evidence>
<sequence>MTGRKTSTDNSTPDLLLVPPHLKTTASVTPDNLEGNIDQGDEERWTIVPQGVTDVVHALQTSMLIRLRRPPPDVFSHFSVLAQKNGPIDVHKLTKWLKYVDSYRKVKTYDVADEVKLLVDMCGEENLVESLFCLSSVSSMHHRANALLRELDVTYSEAWKMAKSRWLAADVDPSHVYPLMPVGATETLASADGKNAFMQWIAYVDEFNQVSPTRFYGTVYVVVFLLEHRPTKELAELFHLLRGAPHMEKRADEWQRILAVMHPEIVKEMEPLWLASKMTLEEVYGLLPIALKKTLVFDVVNEPTWLPVRNELKRLLDYMEKYNAEGMKERITYSDDDLFKLLMRERTPWELAEFFHWLRGVDGMQNRAESWLEQLADKHPEVAGKLLDVWLERRTDPGEVFESMPKEMRASLATSSQTKKNRKFILLMQWLRYIEKFNNPHDPQGVATRRFGDDAVLALLGKTNTPDELMDFFRRLQSDKHMKRVAVRLQQSSRQLLEAAKRTS</sequence>
<dbReference type="InterPro" id="IPR040786">
    <property type="entry name" value="RXLR_WY"/>
</dbReference>
<comment type="caution">
    <text evidence="2">The sequence shown here is derived from an EMBL/GenBank/DDBJ whole genome shotgun (WGS) entry which is preliminary data.</text>
</comment>
<dbReference type="AlphaFoldDB" id="A0AAV1TCL0"/>
<dbReference type="EMBL" id="CAKLBY020000044">
    <property type="protein sequence ID" value="CAK7916461.1"/>
    <property type="molecule type" value="Genomic_DNA"/>
</dbReference>
<gene>
    <name evidence="2" type="ORF">PM001_LOCUS5404</name>
</gene>